<dbReference type="PROSITE" id="PS50835">
    <property type="entry name" value="IG_LIKE"/>
    <property type="match status" value="2"/>
</dbReference>
<evidence type="ECO:0000256" key="2">
    <source>
        <dbReference type="ARBA" id="ARBA00022692"/>
    </source>
</evidence>
<feature type="domain" description="Ig-like" evidence="4">
    <location>
        <begin position="3"/>
        <end position="94"/>
    </location>
</feature>
<dbReference type="CDD" id="cd05716">
    <property type="entry name" value="IgV_pIgR_like"/>
    <property type="match status" value="2"/>
</dbReference>
<dbReference type="AlphaFoldDB" id="A0A3B3RBT7"/>
<evidence type="ECO:0000313" key="6">
    <source>
        <dbReference type="Proteomes" id="UP000261540"/>
    </source>
</evidence>
<dbReference type="InterPro" id="IPR013783">
    <property type="entry name" value="Ig-like_fold"/>
</dbReference>
<dbReference type="InterPro" id="IPR007110">
    <property type="entry name" value="Ig-like_dom"/>
</dbReference>
<reference evidence="5" key="2">
    <citation type="submission" date="2025-09" db="UniProtKB">
        <authorList>
            <consortium name="Ensembl"/>
        </authorList>
    </citation>
    <scope>IDENTIFICATION</scope>
</reference>
<sequence>MFQELITMSSVRRVTVQSGGSVTIPCLYEDIYKNHVKYWCRGSDWRSCTTIVRTDSPQKKGDVSIRDDPEQRFFTVTMNNLRTGDSGYYWCSVEIICIYKLYLAVVPTGADSVSSVRRVTVQSGGSVTIPCLYEDRYKNHMKYWCKGDDGQSCTSIVRTDFPQKKGDVSIRDDPEQQVFTVTMNNLKIEDNDTYWCRVEISGHSDDGEWVTLSVSDGKMSVVHLLHQVYPSIVCIH</sequence>
<dbReference type="GO" id="GO:0004888">
    <property type="term" value="F:transmembrane signaling receptor activity"/>
    <property type="evidence" value="ECO:0007669"/>
    <property type="project" value="TreeGrafter"/>
</dbReference>
<feature type="domain" description="Ig-like" evidence="4">
    <location>
        <begin position="107"/>
        <end position="215"/>
    </location>
</feature>
<dbReference type="Proteomes" id="UP000261540">
    <property type="component" value="Unplaced"/>
</dbReference>
<dbReference type="InterPro" id="IPR036179">
    <property type="entry name" value="Ig-like_dom_sf"/>
</dbReference>
<dbReference type="GeneTree" id="ENSGT00950000182977"/>
<dbReference type="Gene3D" id="2.60.40.10">
    <property type="entry name" value="Immunoglobulins"/>
    <property type="match status" value="2"/>
</dbReference>
<keyword evidence="2" id="KW-0812">Transmembrane</keyword>
<dbReference type="InterPro" id="IPR003599">
    <property type="entry name" value="Ig_sub"/>
</dbReference>
<keyword evidence="3" id="KW-0472">Membrane</keyword>
<evidence type="ECO:0000256" key="3">
    <source>
        <dbReference type="ARBA" id="ARBA00023136"/>
    </source>
</evidence>
<dbReference type="PANTHER" id="PTHR11860">
    <property type="entry name" value="POLYMERIC-IMMUNOGLOBULIN RECEPTOR"/>
    <property type="match status" value="1"/>
</dbReference>
<dbReference type="SUPFAM" id="SSF48726">
    <property type="entry name" value="Immunoglobulin"/>
    <property type="match status" value="2"/>
</dbReference>
<reference evidence="5" key="1">
    <citation type="submission" date="2025-08" db="UniProtKB">
        <authorList>
            <consortium name="Ensembl"/>
        </authorList>
    </citation>
    <scope>IDENTIFICATION</scope>
</reference>
<dbReference type="InterPro" id="IPR050671">
    <property type="entry name" value="CD300_family_receptors"/>
</dbReference>
<keyword evidence="6" id="KW-1185">Reference proteome</keyword>
<dbReference type="Ensembl" id="ENSPKIT00000039854.1">
    <property type="protein sequence ID" value="ENSPKIP00000015390.1"/>
    <property type="gene ID" value="ENSPKIG00000002133.1"/>
</dbReference>
<organism evidence="5 6">
    <name type="scientific">Paramormyrops kingsleyae</name>
    <dbReference type="NCBI Taxonomy" id="1676925"/>
    <lineage>
        <taxon>Eukaryota</taxon>
        <taxon>Metazoa</taxon>
        <taxon>Chordata</taxon>
        <taxon>Craniata</taxon>
        <taxon>Vertebrata</taxon>
        <taxon>Euteleostomi</taxon>
        <taxon>Actinopterygii</taxon>
        <taxon>Neopterygii</taxon>
        <taxon>Teleostei</taxon>
        <taxon>Osteoglossocephala</taxon>
        <taxon>Osteoglossomorpha</taxon>
        <taxon>Osteoglossiformes</taxon>
        <taxon>Mormyridae</taxon>
        <taxon>Paramormyrops</taxon>
    </lineage>
</organism>
<name>A0A3B3RBT7_9TELE</name>
<evidence type="ECO:0000259" key="4">
    <source>
        <dbReference type="PROSITE" id="PS50835"/>
    </source>
</evidence>
<dbReference type="GO" id="GO:0005886">
    <property type="term" value="C:plasma membrane"/>
    <property type="evidence" value="ECO:0007669"/>
    <property type="project" value="TreeGrafter"/>
</dbReference>
<proteinExistence type="predicted"/>
<dbReference type="SMART" id="SM00409">
    <property type="entry name" value="IG"/>
    <property type="match status" value="2"/>
</dbReference>
<evidence type="ECO:0000313" key="5">
    <source>
        <dbReference type="Ensembl" id="ENSPKIP00000015390.1"/>
    </source>
</evidence>
<dbReference type="InterPro" id="IPR013106">
    <property type="entry name" value="Ig_V-set"/>
</dbReference>
<dbReference type="Pfam" id="PF07686">
    <property type="entry name" value="V-set"/>
    <property type="match status" value="2"/>
</dbReference>
<comment type="subcellular location">
    <subcellularLocation>
        <location evidence="1">Membrane</location>
    </subcellularLocation>
</comment>
<protein>
    <recommendedName>
        <fullName evidence="4">Ig-like domain-containing protein</fullName>
    </recommendedName>
</protein>
<accession>A0A3B3RBT7</accession>
<dbReference type="PANTHER" id="PTHR11860:SF87">
    <property type="entry name" value="CMRF35-LIKE MOLECULE 8"/>
    <property type="match status" value="1"/>
</dbReference>
<evidence type="ECO:0000256" key="1">
    <source>
        <dbReference type="ARBA" id="ARBA00004370"/>
    </source>
</evidence>